<evidence type="ECO:0000256" key="1">
    <source>
        <dbReference type="SAM" id="MobiDB-lite"/>
    </source>
</evidence>
<dbReference type="Proteomes" id="UP000066995">
    <property type="component" value="Chromosome"/>
</dbReference>
<feature type="compositionally biased region" description="Basic and acidic residues" evidence="1">
    <location>
        <begin position="1"/>
        <end position="10"/>
    </location>
</feature>
<protein>
    <recommendedName>
        <fullName evidence="2">Excalibur calcium-binding domain-containing protein</fullName>
    </recommendedName>
</protein>
<feature type="region of interest" description="Disordered" evidence="1">
    <location>
        <begin position="1"/>
        <end position="103"/>
    </location>
</feature>
<feature type="compositionally biased region" description="Polar residues" evidence="1">
    <location>
        <begin position="12"/>
        <end position="25"/>
    </location>
</feature>
<dbReference type="STRING" id="1433287.X808_8110"/>
<dbReference type="HOGENOM" id="CLU_1738305_0_0_6"/>
<dbReference type="KEGG" id="mvi:X808_8110"/>
<name>W0Q8Y0_9PAST</name>
<dbReference type="OrthoDB" id="9800417at2"/>
<dbReference type="PATRIC" id="fig|1433287.3.peg.808"/>
<sequence>MGEDTKDLSKEVPSQTQALIQTPDISQPPIPIEATSVIQKKENTQTVLDKTSIQNSRKENTSKATKLSEPVIKSSSSQKQANTSEKAEKAKKPKETKKKNIEKSNSFQCGGKRYCSQMNNCTEAKFYLRQCGVKSLDRDRDGVPCESICG</sequence>
<accession>W0Q8Y0</accession>
<organism evidence="3 4">
    <name type="scientific">Mannheimia varigena USDA-ARS-USMARC-1296</name>
    <dbReference type="NCBI Taxonomy" id="1433287"/>
    <lineage>
        <taxon>Bacteria</taxon>
        <taxon>Pseudomonadati</taxon>
        <taxon>Pseudomonadota</taxon>
        <taxon>Gammaproteobacteria</taxon>
        <taxon>Pasteurellales</taxon>
        <taxon>Pasteurellaceae</taxon>
        <taxon>Mannheimia</taxon>
    </lineage>
</organism>
<evidence type="ECO:0000259" key="2">
    <source>
        <dbReference type="SMART" id="SM00894"/>
    </source>
</evidence>
<dbReference type="SMART" id="SM00894">
    <property type="entry name" value="Excalibur"/>
    <property type="match status" value="1"/>
</dbReference>
<feature type="compositionally biased region" description="Polar residues" evidence="1">
    <location>
        <begin position="44"/>
        <end position="55"/>
    </location>
</feature>
<dbReference type="AlphaFoldDB" id="W0Q8Y0"/>
<reference evidence="3 4" key="1">
    <citation type="submission" date="2013-12" db="EMBL/GenBank/DDBJ databases">
        <title>Annotation of the Mannheimia varigena USDA-ARS-USMARC-1296 complete genome.</title>
        <authorList>
            <person name="Harhay G.P."/>
            <person name="Clawson M.L."/>
            <person name="Murray R.W."/>
            <person name="Lubbers B.V."/>
            <person name="Heaton M.P."/>
            <person name="Chitko-Mckown C.G."/>
            <person name="Harhay D.M."/>
            <person name="Smith T.P.L."/>
        </authorList>
    </citation>
    <scope>NUCLEOTIDE SEQUENCE [LARGE SCALE GENOMIC DNA]</scope>
    <source>
        <strain evidence="3 4">USDA-ARS-USMARC-1296</strain>
    </source>
</reference>
<dbReference type="eggNOG" id="COG1525">
    <property type="taxonomic scope" value="Bacteria"/>
</dbReference>
<dbReference type="InterPro" id="IPR008613">
    <property type="entry name" value="Excalibur_Ca-bd_domain"/>
</dbReference>
<dbReference type="EMBL" id="CP006943">
    <property type="protein sequence ID" value="AHG75334.1"/>
    <property type="molecule type" value="Genomic_DNA"/>
</dbReference>
<feature type="compositionally biased region" description="Polar residues" evidence="1">
    <location>
        <begin position="73"/>
        <end position="84"/>
    </location>
</feature>
<feature type="domain" description="Excalibur calcium-binding" evidence="2">
    <location>
        <begin position="111"/>
        <end position="146"/>
    </location>
</feature>
<gene>
    <name evidence="3" type="ORF">X808_8110</name>
</gene>
<evidence type="ECO:0000313" key="3">
    <source>
        <dbReference type="EMBL" id="AHG75334.1"/>
    </source>
</evidence>
<proteinExistence type="predicted"/>
<evidence type="ECO:0000313" key="4">
    <source>
        <dbReference type="Proteomes" id="UP000066995"/>
    </source>
</evidence>
<keyword evidence="4" id="KW-1185">Reference proteome</keyword>
<dbReference type="Pfam" id="PF05901">
    <property type="entry name" value="Excalibur"/>
    <property type="match status" value="1"/>
</dbReference>